<keyword evidence="2" id="KW-1185">Reference proteome</keyword>
<organism evidence="2">
    <name type="scientific">Drosophila persimilis</name>
    <name type="common">Fruit fly</name>
    <dbReference type="NCBI Taxonomy" id="7234"/>
    <lineage>
        <taxon>Eukaryota</taxon>
        <taxon>Metazoa</taxon>
        <taxon>Ecdysozoa</taxon>
        <taxon>Arthropoda</taxon>
        <taxon>Hexapoda</taxon>
        <taxon>Insecta</taxon>
        <taxon>Pterygota</taxon>
        <taxon>Neoptera</taxon>
        <taxon>Endopterygota</taxon>
        <taxon>Diptera</taxon>
        <taxon>Brachycera</taxon>
        <taxon>Muscomorpha</taxon>
        <taxon>Ephydroidea</taxon>
        <taxon>Drosophilidae</taxon>
        <taxon>Drosophila</taxon>
        <taxon>Sophophora</taxon>
    </lineage>
</organism>
<protein>
    <submittedName>
        <fullName evidence="1">GL23280</fullName>
    </submittedName>
</protein>
<name>B4G4X8_DROPE</name>
<dbReference type="EMBL" id="CH479179">
    <property type="protein sequence ID" value="EDW24644.1"/>
    <property type="molecule type" value="Genomic_DNA"/>
</dbReference>
<dbReference type="PhylomeDB" id="B4G4X8"/>
<reference evidence="1 2" key="1">
    <citation type="journal article" date="2007" name="Nature">
        <title>Evolution of genes and genomes on the Drosophila phylogeny.</title>
        <authorList>
            <consortium name="Drosophila 12 Genomes Consortium"/>
            <person name="Clark A.G."/>
            <person name="Eisen M.B."/>
            <person name="Smith D.R."/>
            <person name="Bergman C.M."/>
            <person name="Oliver B."/>
            <person name="Markow T.A."/>
            <person name="Kaufman T.C."/>
            <person name="Kellis M."/>
            <person name="Gelbart W."/>
            <person name="Iyer V.N."/>
            <person name="Pollard D.A."/>
            <person name="Sackton T.B."/>
            <person name="Larracuente A.M."/>
            <person name="Singh N.D."/>
            <person name="Abad J.P."/>
            <person name="Abt D.N."/>
            <person name="Adryan B."/>
            <person name="Aguade M."/>
            <person name="Akashi H."/>
            <person name="Anderson W.W."/>
            <person name="Aquadro C.F."/>
            <person name="Ardell D.H."/>
            <person name="Arguello R."/>
            <person name="Artieri C.G."/>
            <person name="Barbash D.A."/>
            <person name="Barker D."/>
            <person name="Barsanti P."/>
            <person name="Batterham P."/>
            <person name="Batzoglou S."/>
            <person name="Begun D."/>
            <person name="Bhutkar A."/>
            <person name="Blanco E."/>
            <person name="Bosak S.A."/>
            <person name="Bradley R.K."/>
            <person name="Brand A.D."/>
            <person name="Brent M.R."/>
            <person name="Brooks A.N."/>
            <person name="Brown R.H."/>
            <person name="Butlin R.K."/>
            <person name="Caggese C."/>
            <person name="Calvi B.R."/>
            <person name="Bernardo de Carvalho A."/>
            <person name="Caspi A."/>
            <person name="Castrezana S."/>
            <person name="Celniker S.E."/>
            <person name="Chang J.L."/>
            <person name="Chapple C."/>
            <person name="Chatterji S."/>
            <person name="Chinwalla A."/>
            <person name="Civetta A."/>
            <person name="Clifton S.W."/>
            <person name="Comeron J.M."/>
            <person name="Costello J.C."/>
            <person name="Coyne J.A."/>
            <person name="Daub J."/>
            <person name="David R.G."/>
            <person name="Delcher A.L."/>
            <person name="Delehaunty K."/>
            <person name="Do C.B."/>
            <person name="Ebling H."/>
            <person name="Edwards K."/>
            <person name="Eickbush T."/>
            <person name="Evans J.D."/>
            <person name="Filipski A."/>
            <person name="Findeiss S."/>
            <person name="Freyhult E."/>
            <person name="Fulton L."/>
            <person name="Fulton R."/>
            <person name="Garcia A.C."/>
            <person name="Gardiner A."/>
            <person name="Garfield D.A."/>
            <person name="Garvin B.E."/>
            <person name="Gibson G."/>
            <person name="Gilbert D."/>
            <person name="Gnerre S."/>
            <person name="Godfrey J."/>
            <person name="Good R."/>
            <person name="Gotea V."/>
            <person name="Gravely B."/>
            <person name="Greenberg A.J."/>
            <person name="Griffiths-Jones S."/>
            <person name="Gross S."/>
            <person name="Guigo R."/>
            <person name="Gustafson E.A."/>
            <person name="Haerty W."/>
            <person name="Hahn M.W."/>
            <person name="Halligan D.L."/>
            <person name="Halpern A.L."/>
            <person name="Halter G.M."/>
            <person name="Han M.V."/>
            <person name="Heger A."/>
            <person name="Hillier L."/>
            <person name="Hinrichs A.S."/>
            <person name="Holmes I."/>
            <person name="Hoskins R.A."/>
            <person name="Hubisz M.J."/>
            <person name="Hultmark D."/>
            <person name="Huntley M.A."/>
            <person name="Jaffe D.B."/>
            <person name="Jagadeeshan S."/>
            <person name="Jeck W.R."/>
            <person name="Johnson J."/>
            <person name="Jones C.D."/>
            <person name="Jordan W.C."/>
            <person name="Karpen G.H."/>
            <person name="Kataoka E."/>
            <person name="Keightley P.D."/>
            <person name="Kheradpour P."/>
            <person name="Kirkness E.F."/>
            <person name="Koerich L.B."/>
            <person name="Kristiansen K."/>
            <person name="Kudrna D."/>
            <person name="Kulathinal R.J."/>
            <person name="Kumar S."/>
            <person name="Kwok R."/>
            <person name="Lander E."/>
            <person name="Langley C.H."/>
            <person name="Lapoint R."/>
            <person name="Lazzaro B.P."/>
            <person name="Lee S.J."/>
            <person name="Levesque L."/>
            <person name="Li R."/>
            <person name="Lin C.F."/>
            <person name="Lin M.F."/>
            <person name="Lindblad-Toh K."/>
            <person name="Llopart A."/>
            <person name="Long M."/>
            <person name="Low L."/>
            <person name="Lozovsky E."/>
            <person name="Lu J."/>
            <person name="Luo M."/>
            <person name="Machado C.A."/>
            <person name="Makalowski W."/>
            <person name="Marzo M."/>
            <person name="Matsuda M."/>
            <person name="Matzkin L."/>
            <person name="McAllister B."/>
            <person name="McBride C.S."/>
            <person name="McKernan B."/>
            <person name="McKernan K."/>
            <person name="Mendez-Lago M."/>
            <person name="Minx P."/>
            <person name="Mollenhauer M.U."/>
            <person name="Montooth K."/>
            <person name="Mount S.M."/>
            <person name="Mu X."/>
            <person name="Myers E."/>
            <person name="Negre B."/>
            <person name="Newfeld S."/>
            <person name="Nielsen R."/>
            <person name="Noor M.A."/>
            <person name="O'Grady P."/>
            <person name="Pachter L."/>
            <person name="Papaceit M."/>
            <person name="Parisi M.J."/>
            <person name="Parisi M."/>
            <person name="Parts L."/>
            <person name="Pedersen J.S."/>
            <person name="Pesole G."/>
            <person name="Phillippy A.M."/>
            <person name="Ponting C.P."/>
            <person name="Pop M."/>
            <person name="Porcelli D."/>
            <person name="Powell J.R."/>
            <person name="Prohaska S."/>
            <person name="Pruitt K."/>
            <person name="Puig M."/>
            <person name="Quesneville H."/>
            <person name="Ram K.R."/>
            <person name="Rand D."/>
            <person name="Rasmussen M.D."/>
            <person name="Reed L.K."/>
            <person name="Reenan R."/>
            <person name="Reily A."/>
            <person name="Remington K.A."/>
            <person name="Rieger T.T."/>
            <person name="Ritchie M.G."/>
            <person name="Robin C."/>
            <person name="Rogers Y.H."/>
            <person name="Rohde C."/>
            <person name="Rozas J."/>
            <person name="Rubenfield M.J."/>
            <person name="Ruiz A."/>
            <person name="Russo S."/>
            <person name="Salzberg S.L."/>
            <person name="Sanchez-Gracia A."/>
            <person name="Saranga D.J."/>
            <person name="Sato H."/>
            <person name="Schaeffer S.W."/>
            <person name="Schatz M.C."/>
            <person name="Schlenke T."/>
            <person name="Schwartz R."/>
            <person name="Segarra C."/>
            <person name="Singh R.S."/>
            <person name="Sirot L."/>
            <person name="Sirota M."/>
            <person name="Sisneros N.B."/>
            <person name="Smith C.D."/>
            <person name="Smith T.F."/>
            <person name="Spieth J."/>
            <person name="Stage D.E."/>
            <person name="Stark A."/>
            <person name="Stephan W."/>
            <person name="Strausberg R.L."/>
            <person name="Strempel S."/>
            <person name="Sturgill D."/>
            <person name="Sutton G."/>
            <person name="Sutton G.G."/>
            <person name="Tao W."/>
            <person name="Teichmann S."/>
            <person name="Tobari Y.N."/>
            <person name="Tomimura Y."/>
            <person name="Tsolas J.M."/>
            <person name="Valente V.L."/>
            <person name="Venter E."/>
            <person name="Venter J.C."/>
            <person name="Vicario S."/>
            <person name="Vieira F.G."/>
            <person name="Vilella A.J."/>
            <person name="Villasante A."/>
            <person name="Walenz B."/>
            <person name="Wang J."/>
            <person name="Wasserman M."/>
            <person name="Watts T."/>
            <person name="Wilson D."/>
            <person name="Wilson R.K."/>
            <person name="Wing R.A."/>
            <person name="Wolfner M.F."/>
            <person name="Wong A."/>
            <person name="Wong G.K."/>
            <person name="Wu C.I."/>
            <person name="Wu G."/>
            <person name="Yamamoto D."/>
            <person name="Yang H.P."/>
            <person name="Yang S.P."/>
            <person name="Yorke J.A."/>
            <person name="Yoshida K."/>
            <person name="Zdobnov E."/>
            <person name="Zhang P."/>
            <person name="Zhang Y."/>
            <person name="Zimin A.V."/>
            <person name="Baldwin J."/>
            <person name="Abdouelleil A."/>
            <person name="Abdulkadir J."/>
            <person name="Abebe A."/>
            <person name="Abera B."/>
            <person name="Abreu J."/>
            <person name="Acer S.C."/>
            <person name="Aftuck L."/>
            <person name="Alexander A."/>
            <person name="An P."/>
            <person name="Anderson E."/>
            <person name="Anderson S."/>
            <person name="Arachi H."/>
            <person name="Azer M."/>
            <person name="Bachantsang P."/>
            <person name="Barry A."/>
            <person name="Bayul T."/>
            <person name="Berlin A."/>
            <person name="Bessette D."/>
            <person name="Bloom T."/>
            <person name="Blye J."/>
            <person name="Boguslavskiy L."/>
            <person name="Bonnet C."/>
            <person name="Boukhgalter B."/>
            <person name="Bourzgui I."/>
            <person name="Brown A."/>
            <person name="Cahill P."/>
            <person name="Channer S."/>
            <person name="Cheshatsang Y."/>
            <person name="Chuda L."/>
            <person name="Citroen M."/>
            <person name="Collymore A."/>
            <person name="Cooke P."/>
            <person name="Costello M."/>
            <person name="D'Aco K."/>
            <person name="Daza R."/>
            <person name="De Haan G."/>
            <person name="DeGray S."/>
            <person name="DeMaso C."/>
            <person name="Dhargay N."/>
            <person name="Dooley K."/>
            <person name="Dooley E."/>
            <person name="Doricent M."/>
            <person name="Dorje P."/>
            <person name="Dorjee K."/>
            <person name="Dupes A."/>
            <person name="Elong R."/>
            <person name="Falk J."/>
            <person name="Farina A."/>
            <person name="Faro S."/>
            <person name="Ferguson D."/>
            <person name="Fisher S."/>
            <person name="Foley C.D."/>
            <person name="Franke A."/>
            <person name="Friedrich D."/>
            <person name="Gadbois L."/>
            <person name="Gearin G."/>
            <person name="Gearin C.R."/>
            <person name="Giannoukos G."/>
            <person name="Goode T."/>
            <person name="Graham J."/>
            <person name="Grandbois E."/>
            <person name="Grewal S."/>
            <person name="Gyaltsen K."/>
            <person name="Hafez N."/>
            <person name="Hagos B."/>
            <person name="Hall J."/>
            <person name="Henson C."/>
            <person name="Hollinger A."/>
            <person name="Honan T."/>
            <person name="Huard M.D."/>
            <person name="Hughes L."/>
            <person name="Hurhula B."/>
            <person name="Husby M.E."/>
            <person name="Kamat A."/>
            <person name="Kanga B."/>
            <person name="Kashin S."/>
            <person name="Khazanovich D."/>
            <person name="Kisner P."/>
            <person name="Lance K."/>
            <person name="Lara M."/>
            <person name="Lee W."/>
            <person name="Lennon N."/>
            <person name="Letendre F."/>
            <person name="LeVine R."/>
            <person name="Lipovsky A."/>
            <person name="Liu X."/>
            <person name="Liu J."/>
            <person name="Liu S."/>
            <person name="Lokyitsang T."/>
            <person name="Lokyitsang Y."/>
            <person name="Lubonja R."/>
            <person name="Lui A."/>
            <person name="MacDonald P."/>
            <person name="Magnisalis V."/>
            <person name="Maru K."/>
            <person name="Matthews C."/>
            <person name="McCusker W."/>
            <person name="McDonough S."/>
            <person name="Mehta T."/>
            <person name="Meldrim J."/>
            <person name="Meneus L."/>
            <person name="Mihai O."/>
            <person name="Mihalev A."/>
            <person name="Mihova T."/>
            <person name="Mittelman R."/>
            <person name="Mlenga V."/>
            <person name="Montmayeur A."/>
            <person name="Mulrain L."/>
            <person name="Navidi A."/>
            <person name="Naylor J."/>
            <person name="Negash T."/>
            <person name="Nguyen T."/>
            <person name="Nguyen N."/>
            <person name="Nicol R."/>
            <person name="Norbu C."/>
            <person name="Norbu N."/>
            <person name="Novod N."/>
            <person name="O'Neill B."/>
            <person name="Osman S."/>
            <person name="Markiewicz E."/>
            <person name="Oyono O.L."/>
            <person name="Patti C."/>
            <person name="Phunkhang P."/>
            <person name="Pierre F."/>
            <person name="Priest M."/>
            <person name="Raghuraman S."/>
            <person name="Rege F."/>
            <person name="Reyes R."/>
            <person name="Rise C."/>
            <person name="Rogov P."/>
            <person name="Ross K."/>
            <person name="Ryan E."/>
            <person name="Settipalli S."/>
            <person name="Shea T."/>
            <person name="Sherpa N."/>
            <person name="Shi L."/>
            <person name="Shih D."/>
            <person name="Sparrow T."/>
            <person name="Spaulding J."/>
            <person name="Stalker J."/>
            <person name="Stange-Thomann N."/>
            <person name="Stavropoulos S."/>
            <person name="Stone C."/>
            <person name="Strader C."/>
            <person name="Tesfaye S."/>
            <person name="Thomson T."/>
            <person name="Thoulutsang Y."/>
            <person name="Thoulutsang D."/>
            <person name="Topham K."/>
            <person name="Topping I."/>
            <person name="Tsamla T."/>
            <person name="Vassiliev H."/>
            <person name="Vo A."/>
            <person name="Wangchuk T."/>
            <person name="Wangdi T."/>
            <person name="Weiand M."/>
            <person name="Wilkinson J."/>
            <person name="Wilson A."/>
            <person name="Yadav S."/>
            <person name="Young G."/>
            <person name="Yu Q."/>
            <person name="Zembek L."/>
            <person name="Zhong D."/>
            <person name="Zimmer A."/>
            <person name="Zwirko Z."/>
            <person name="Jaffe D.B."/>
            <person name="Alvarez P."/>
            <person name="Brockman W."/>
            <person name="Butler J."/>
            <person name="Chin C."/>
            <person name="Gnerre S."/>
            <person name="Grabherr M."/>
            <person name="Kleber M."/>
            <person name="Mauceli E."/>
            <person name="MacCallum I."/>
        </authorList>
    </citation>
    <scope>NUCLEOTIDE SEQUENCE [LARGE SCALE GENOMIC DNA]</scope>
    <source>
        <strain evidence="2">MSH-3 / Tucson 14011-0111.49</strain>
    </source>
</reference>
<proteinExistence type="predicted"/>
<evidence type="ECO:0000313" key="2">
    <source>
        <dbReference type="Proteomes" id="UP000008744"/>
    </source>
</evidence>
<dbReference type="HOGENOM" id="CLU_2429372_0_0_1"/>
<gene>
    <name evidence="1" type="primary">Dper\GL23280</name>
    <name evidence="1" type="ORF">Dper_GL23280</name>
</gene>
<evidence type="ECO:0000313" key="1">
    <source>
        <dbReference type="EMBL" id="EDW24644.1"/>
    </source>
</evidence>
<accession>B4G4X8</accession>
<dbReference type="Proteomes" id="UP000008744">
    <property type="component" value="Unassembled WGS sequence"/>
</dbReference>
<dbReference type="AlphaFoldDB" id="B4G4X8"/>
<sequence length="91" mass="9983">MDSLQKQHTATVKRNIKQQPLAKWPLPIAIWYPPTSSTSSATTFGDNGSLSGTATTSSNDRWVYQMQCLGLLLPTTSWRRLLCRQSVGGGS</sequence>